<reference evidence="2 3" key="1">
    <citation type="journal article" date="2007" name="Science">
        <title>The Fusarium graminearum genome reveals a link between localized polymorphism and pathogen specialization.</title>
        <authorList>
            <person name="Cuomo C.A."/>
            <person name="Gueldener U."/>
            <person name="Xu J.-R."/>
            <person name="Trail F."/>
            <person name="Turgeon B.G."/>
            <person name="Di Pietro A."/>
            <person name="Walton J.D."/>
            <person name="Ma L.-J."/>
            <person name="Baker S.E."/>
            <person name="Rep M."/>
            <person name="Adam G."/>
            <person name="Antoniw J."/>
            <person name="Baldwin T."/>
            <person name="Calvo S.E."/>
            <person name="Chang Y.-L."/>
            <person name="DeCaprio D."/>
            <person name="Gale L.R."/>
            <person name="Gnerre S."/>
            <person name="Goswami R.S."/>
            <person name="Hammond-Kosack K."/>
            <person name="Harris L.J."/>
            <person name="Hilburn K."/>
            <person name="Kennell J.C."/>
            <person name="Kroken S."/>
            <person name="Magnuson J.K."/>
            <person name="Mannhaupt G."/>
            <person name="Mauceli E.W."/>
            <person name="Mewes H.-W."/>
            <person name="Mitterbauer R."/>
            <person name="Muehlbauer G."/>
            <person name="Muensterkoetter M."/>
            <person name="Nelson D."/>
            <person name="O'Donnell K."/>
            <person name="Ouellet T."/>
            <person name="Qi W."/>
            <person name="Quesneville H."/>
            <person name="Roncero M.I.G."/>
            <person name="Seong K.-Y."/>
            <person name="Tetko I.V."/>
            <person name="Urban M."/>
            <person name="Waalwijk C."/>
            <person name="Ward T.J."/>
            <person name="Yao J."/>
            <person name="Birren B.W."/>
            <person name="Kistler H.C."/>
        </authorList>
    </citation>
    <scope>NUCLEOTIDE SEQUENCE [LARGE SCALE GENOMIC DNA]</scope>
    <source>
        <strain evidence="3">ATCC MYA-4620 / CBS 123657 / FGSC 9075 / NRRL 31084 / PH-1</strain>
        <strain evidence="2">PH-1 / ATCC MYA-4620 / FGSC 9075 / NRRL 31084</strain>
    </source>
</reference>
<reference key="3">
    <citation type="submission" date="2014-02" db="EMBL/GenBank/DDBJ databases">
        <title>A revised Fusarium graminearum genomic reference sequence using whole shotgun re-sequencing.</title>
        <authorList>
            <person name="King R."/>
            <person name="Urban M."/>
            <person name="Hassani-Pak K."/>
            <person name="Hammond-Kosack K."/>
        </authorList>
    </citation>
    <scope>NUCLEOTIDE SEQUENCE</scope>
    <source>
        <strain>PH-1</strain>
    </source>
</reference>
<evidence type="ECO:0000313" key="2">
    <source>
        <dbReference type="EnsemblFungi" id="CEF77724"/>
    </source>
</evidence>
<evidence type="ECO:0000313" key="3">
    <source>
        <dbReference type="Proteomes" id="UP000070720"/>
    </source>
</evidence>
<reference evidence="2 3" key="2">
    <citation type="journal article" date="2010" name="Nature">
        <title>Comparative genomics reveals mobile pathogenicity chromosomes in Fusarium.</title>
        <authorList>
            <person name="Ma L.J."/>
            <person name="van der Does H.C."/>
            <person name="Borkovich K.A."/>
            <person name="Coleman J.J."/>
            <person name="Daboussi M.J."/>
            <person name="Di Pietro A."/>
            <person name="Dufresne M."/>
            <person name="Freitag M."/>
            <person name="Grabherr M."/>
            <person name="Henrissat B."/>
            <person name="Houterman P.M."/>
            <person name="Kang S."/>
            <person name="Shim W.B."/>
            <person name="Woloshuk C."/>
            <person name="Xie X."/>
            <person name="Xu J.R."/>
            <person name="Antoniw J."/>
            <person name="Baker S.E."/>
            <person name="Bluhm B.H."/>
            <person name="Breakspear A."/>
            <person name="Brown D.W."/>
            <person name="Butchko R.A."/>
            <person name="Chapman S."/>
            <person name="Coulson R."/>
            <person name="Coutinho P.M."/>
            <person name="Danchin E.G."/>
            <person name="Diener A."/>
            <person name="Gale L.R."/>
            <person name="Gardiner D.M."/>
            <person name="Goff S."/>
            <person name="Hammond-Kosack K.E."/>
            <person name="Hilburn K."/>
            <person name="Hua-Van A."/>
            <person name="Jonkers W."/>
            <person name="Kazan K."/>
            <person name="Kodira C.D."/>
            <person name="Koehrsen M."/>
            <person name="Kumar L."/>
            <person name="Lee Y.H."/>
            <person name="Li L."/>
            <person name="Manners J.M."/>
            <person name="Miranda-Saavedra D."/>
            <person name="Mukherjee M."/>
            <person name="Park G."/>
            <person name="Park J."/>
            <person name="Park S.Y."/>
            <person name="Proctor R.H."/>
            <person name="Regev A."/>
            <person name="Ruiz-Roldan M.C."/>
            <person name="Sain D."/>
            <person name="Sakthikumar S."/>
            <person name="Sykes S."/>
            <person name="Schwartz D.C."/>
            <person name="Turgeon B.G."/>
            <person name="Wapinski I."/>
            <person name="Yoder O."/>
            <person name="Young S."/>
            <person name="Zeng Q."/>
            <person name="Zhou S."/>
            <person name="Galagan J."/>
            <person name="Cuomo C.A."/>
            <person name="Kistler H.C."/>
            <person name="Rep M."/>
        </authorList>
    </citation>
    <scope>GENOME REANNOTATION</scope>
    <source>
        <strain evidence="3">ATCC MYA-4620 / CBS 123657 / FGSC 9075 / NRRL 31084 / PH-1</strain>
        <strain evidence="2">PH-1 / ATCC MYA-4620 / FGSC 9075 / NRRL 31084</strain>
    </source>
</reference>
<keyword evidence="3" id="KW-1185">Reference proteome</keyword>
<dbReference type="Proteomes" id="UP000070720">
    <property type="component" value="Chromosome 2"/>
</dbReference>
<dbReference type="EnsemblFungi" id="CEF77724">
    <property type="protein sequence ID" value="CEF77724"/>
    <property type="gene ID" value="FGRRES_15168"/>
</dbReference>
<protein>
    <submittedName>
        <fullName evidence="1">Chromosome 2, complete genome</fullName>
    </submittedName>
</protein>
<evidence type="ECO:0000313" key="1">
    <source>
        <dbReference type="EMBL" id="CEF77724.1"/>
    </source>
</evidence>
<dbReference type="EMBL" id="HG970333">
    <property type="protein sequence ID" value="CEF77724.1"/>
    <property type="molecule type" value="Genomic_DNA"/>
</dbReference>
<dbReference type="VEuPathDB" id="FungiDB:FGRAMPH1_01G11843"/>
<reference evidence="1 3" key="4">
    <citation type="journal article" date="2015" name="BMC Genomics">
        <title>The completed genome sequence of the pathogenic ascomycete fungus Fusarium graminearum.</title>
        <authorList>
            <person name="King R."/>
            <person name="Urban M."/>
            <person name="Hammond-Kosack M.C."/>
            <person name="Hassani-Pak K."/>
            <person name="Hammond-Kosack K.E."/>
        </authorList>
    </citation>
    <scope>NUCLEOTIDE SEQUENCE [LARGE SCALE GENOMIC DNA]</scope>
    <source>
        <strain evidence="3">ATCC MYA-4620 / CBS 123657 / FGSC 9075 / NRRL 31084 / PH-1</strain>
        <strain evidence="1">PH-1</strain>
    </source>
</reference>
<name>A0A0E0S2J9_GIBZE</name>
<sequence>MLRLVMNPTVKSHVLKLCRAYVMPCYHHSHLTMNVMVGRSGRVSIPMRGVTCSSPVMLSINSLCRTK</sequence>
<dbReference type="InParanoid" id="A0A0E0S2J9"/>
<accession>A0A0E0S2J9</accession>
<dbReference type="AlphaFoldDB" id="A0A0E0S2J9"/>
<reference evidence="2" key="5">
    <citation type="submission" date="2017-01" db="UniProtKB">
        <authorList>
            <consortium name="EnsemblFungi"/>
        </authorList>
    </citation>
    <scope>IDENTIFICATION</scope>
    <source>
        <strain evidence="2">PH-1 / ATCC MYA-4620 / FGSC 9075 / NRRL 31084</strain>
    </source>
</reference>
<proteinExistence type="predicted"/>
<organism evidence="2">
    <name type="scientific">Gibberella zeae (strain ATCC MYA-4620 / CBS 123657 / FGSC 9075 / NRRL 31084 / PH-1)</name>
    <name type="common">Wheat head blight fungus</name>
    <name type="synonym">Fusarium graminearum</name>
    <dbReference type="NCBI Taxonomy" id="229533"/>
    <lineage>
        <taxon>Eukaryota</taxon>
        <taxon>Fungi</taxon>
        <taxon>Dikarya</taxon>
        <taxon>Ascomycota</taxon>
        <taxon>Pezizomycotina</taxon>
        <taxon>Sordariomycetes</taxon>
        <taxon>Hypocreomycetidae</taxon>
        <taxon>Hypocreales</taxon>
        <taxon>Nectriaceae</taxon>
        <taxon>Fusarium</taxon>
    </lineage>
</organism>
<gene>
    <name evidence="1" type="ORF">FGRAMPH1_01T11843</name>
</gene>